<accession>A0ABT7DR35</accession>
<evidence type="ECO:0000256" key="1">
    <source>
        <dbReference type="ARBA" id="ARBA00004141"/>
    </source>
</evidence>
<sequence length="405" mass="43809">MAQPPQIDTVRAPDRSVSDATRTRRFPSLNLPLLVVVVLLSGYGLVILYSAVQGEERFEFSKQLVGVALGVVAMIIMWRFDYRRLSEATTFLLVVNVVLILSPHIPIIGTDAGTSTYSWINVGIQVQPGEFAKLTVILLDASVVARYGGRLDDPREYCKALGIMLIPFLCIMTQPDLGTGLVYLFIGAVALVAGGARLKFLLITLLAGVVAIACVFAVDEVIKNATGDYKLLKQYQRNRLLVFLDPDIDPTGTSYNLKQAQIAIGSGGLFGQGYMQGSQHALHILPEAPTDFIFCVLAEELGFFGVMALIALYVSLVLISLRIAGAAADLFGMLIVMCAIGMWLFQILENIGMTCGLMPITGIPLPFVSYGSSFMLLNFALIGLIGSVWAHNNTSGKKGSYATTR</sequence>
<protein>
    <submittedName>
        <fullName evidence="7">Rod shape-determining protein RodA</fullName>
    </submittedName>
</protein>
<feature type="transmembrane region" description="Helical" evidence="6">
    <location>
        <begin position="200"/>
        <end position="218"/>
    </location>
</feature>
<dbReference type="PANTHER" id="PTHR30474">
    <property type="entry name" value="CELL CYCLE PROTEIN"/>
    <property type="match status" value="1"/>
</dbReference>
<dbReference type="Proteomes" id="UP001232750">
    <property type="component" value="Unassembled WGS sequence"/>
</dbReference>
<proteinExistence type="predicted"/>
<dbReference type="InterPro" id="IPR001182">
    <property type="entry name" value="FtsW/RodA"/>
</dbReference>
<gene>
    <name evidence="7" type="primary">rodA</name>
    <name evidence="7" type="ORF">QNJ86_09500</name>
</gene>
<evidence type="ECO:0000256" key="2">
    <source>
        <dbReference type="ARBA" id="ARBA00022692"/>
    </source>
</evidence>
<dbReference type="RefSeq" id="WP_283832376.1">
    <property type="nucleotide sequence ID" value="NZ_JASJEU010000019.1"/>
</dbReference>
<feature type="transmembrane region" description="Helical" evidence="6">
    <location>
        <begin position="160"/>
        <end position="193"/>
    </location>
</feature>
<keyword evidence="5 6" id="KW-0472">Membrane</keyword>
<feature type="transmembrane region" description="Helical" evidence="6">
    <location>
        <begin position="301"/>
        <end position="321"/>
    </location>
</feature>
<dbReference type="NCBIfam" id="TIGR02210">
    <property type="entry name" value="rodA_shape"/>
    <property type="match status" value="1"/>
</dbReference>
<name>A0ABT7DR35_9ACTN</name>
<feature type="transmembrane region" description="Helical" evidence="6">
    <location>
        <begin position="328"/>
        <end position="348"/>
    </location>
</feature>
<keyword evidence="4 6" id="KW-1133">Transmembrane helix</keyword>
<evidence type="ECO:0000256" key="3">
    <source>
        <dbReference type="ARBA" id="ARBA00022960"/>
    </source>
</evidence>
<evidence type="ECO:0000313" key="8">
    <source>
        <dbReference type="Proteomes" id="UP001232750"/>
    </source>
</evidence>
<feature type="transmembrane region" description="Helical" evidence="6">
    <location>
        <begin position="31"/>
        <end position="52"/>
    </location>
</feature>
<feature type="transmembrane region" description="Helical" evidence="6">
    <location>
        <begin position="64"/>
        <end position="82"/>
    </location>
</feature>
<organism evidence="7 8">
    <name type="scientific">Gordonibacter faecis</name>
    <dbReference type="NCBI Taxonomy" id="3047475"/>
    <lineage>
        <taxon>Bacteria</taxon>
        <taxon>Bacillati</taxon>
        <taxon>Actinomycetota</taxon>
        <taxon>Coriobacteriia</taxon>
        <taxon>Eggerthellales</taxon>
        <taxon>Eggerthellaceae</taxon>
        <taxon>Gordonibacter</taxon>
    </lineage>
</organism>
<dbReference type="EMBL" id="JASJEU010000019">
    <property type="protein sequence ID" value="MDJ1651033.1"/>
    <property type="molecule type" value="Genomic_DNA"/>
</dbReference>
<dbReference type="Pfam" id="PF01098">
    <property type="entry name" value="FTSW_RODA_SPOVE"/>
    <property type="match status" value="1"/>
</dbReference>
<evidence type="ECO:0000256" key="4">
    <source>
        <dbReference type="ARBA" id="ARBA00022989"/>
    </source>
</evidence>
<feature type="transmembrane region" description="Helical" evidence="6">
    <location>
        <begin position="89"/>
        <end position="109"/>
    </location>
</feature>
<keyword evidence="3" id="KW-0133">Cell shape</keyword>
<feature type="transmembrane region" description="Helical" evidence="6">
    <location>
        <begin position="368"/>
        <end position="390"/>
    </location>
</feature>
<comment type="subcellular location">
    <subcellularLocation>
        <location evidence="1">Membrane</location>
        <topology evidence="1">Multi-pass membrane protein</topology>
    </subcellularLocation>
</comment>
<keyword evidence="2 6" id="KW-0812">Transmembrane</keyword>
<evidence type="ECO:0000256" key="6">
    <source>
        <dbReference type="SAM" id="Phobius"/>
    </source>
</evidence>
<keyword evidence="8" id="KW-1185">Reference proteome</keyword>
<dbReference type="InterPro" id="IPR011923">
    <property type="entry name" value="RodA/MrdB"/>
</dbReference>
<reference evidence="7 8" key="1">
    <citation type="submission" date="2023-05" db="EMBL/GenBank/DDBJ databases">
        <title>Gordonibacter KGMB12511T sp. nov., isolated from faeces of healthy Korean.</title>
        <authorList>
            <person name="Kim H.S."/>
            <person name="Kim J.-S."/>
            <person name="Suh M.K."/>
            <person name="Eom M.K."/>
            <person name="Do H.E."/>
            <person name="Lee J.-S."/>
        </authorList>
    </citation>
    <scope>NUCLEOTIDE SEQUENCE [LARGE SCALE GENOMIC DNA]</scope>
    <source>
        <strain evidence="7 8">KGMB12511</strain>
    </source>
</reference>
<comment type="caution">
    <text evidence="7">The sequence shown here is derived from an EMBL/GenBank/DDBJ whole genome shotgun (WGS) entry which is preliminary data.</text>
</comment>
<dbReference type="PANTHER" id="PTHR30474:SF1">
    <property type="entry name" value="PEPTIDOGLYCAN GLYCOSYLTRANSFERASE MRDB"/>
    <property type="match status" value="1"/>
</dbReference>
<evidence type="ECO:0000256" key="5">
    <source>
        <dbReference type="ARBA" id="ARBA00023136"/>
    </source>
</evidence>
<evidence type="ECO:0000313" key="7">
    <source>
        <dbReference type="EMBL" id="MDJ1651033.1"/>
    </source>
</evidence>